<proteinExistence type="predicted"/>
<dbReference type="EMBL" id="ANOH01000262">
    <property type="protein sequence ID" value="EMI54767.1"/>
    <property type="molecule type" value="Genomic_DNA"/>
</dbReference>
<organism evidence="1 2">
    <name type="scientific">Rhodopirellula sallentina SM41</name>
    <dbReference type="NCBI Taxonomy" id="1263870"/>
    <lineage>
        <taxon>Bacteria</taxon>
        <taxon>Pseudomonadati</taxon>
        <taxon>Planctomycetota</taxon>
        <taxon>Planctomycetia</taxon>
        <taxon>Pirellulales</taxon>
        <taxon>Pirellulaceae</taxon>
        <taxon>Rhodopirellula</taxon>
    </lineage>
</organism>
<evidence type="ECO:0000313" key="2">
    <source>
        <dbReference type="Proteomes" id="UP000011885"/>
    </source>
</evidence>
<protein>
    <submittedName>
        <fullName evidence="1">Uncharacterized protein</fullName>
    </submittedName>
</protein>
<dbReference type="PATRIC" id="fig|1263870.3.peg.4006"/>
<dbReference type="AlphaFoldDB" id="M5TZY0"/>
<sequence>MGTKKAPGTICVRGFFVLAVSQVVESAESLDFLLRYYLAAA</sequence>
<gene>
    <name evidence="1" type="ORF">RSSM_03776</name>
</gene>
<evidence type="ECO:0000313" key="1">
    <source>
        <dbReference type="EMBL" id="EMI54767.1"/>
    </source>
</evidence>
<accession>M5TZY0</accession>
<dbReference type="Proteomes" id="UP000011885">
    <property type="component" value="Unassembled WGS sequence"/>
</dbReference>
<comment type="caution">
    <text evidence="1">The sequence shown here is derived from an EMBL/GenBank/DDBJ whole genome shotgun (WGS) entry which is preliminary data.</text>
</comment>
<reference evidence="1 2" key="1">
    <citation type="journal article" date="2013" name="Mar. Genomics">
        <title>Expression of sulfatases in Rhodopirellula baltica and the diversity of sulfatases in the genus Rhodopirellula.</title>
        <authorList>
            <person name="Wegner C.E."/>
            <person name="Richter-Heitmann T."/>
            <person name="Klindworth A."/>
            <person name="Klockow C."/>
            <person name="Richter M."/>
            <person name="Achstetter T."/>
            <person name="Glockner F.O."/>
            <person name="Harder J."/>
        </authorList>
    </citation>
    <scope>NUCLEOTIDE SEQUENCE [LARGE SCALE GENOMIC DNA]</scope>
    <source>
        <strain evidence="1 2">SM41</strain>
    </source>
</reference>
<keyword evidence="2" id="KW-1185">Reference proteome</keyword>
<name>M5TZY0_9BACT</name>